<name>A0A4Y2C9X8_ARAVE</name>
<dbReference type="GO" id="GO:0004523">
    <property type="term" value="F:RNA-DNA hybrid ribonuclease activity"/>
    <property type="evidence" value="ECO:0007669"/>
    <property type="project" value="InterPro"/>
</dbReference>
<dbReference type="Proteomes" id="UP000499080">
    <property type="component" value="Unassembled WGS sequence"/>
</dbReference>
<organism evidence="2 3">
    <name type="scientific">Araneus ventricosus</name>
    <name type="common">Orbweaver spider</name>
    <name type="synonym">Epeira ventricosa</name>
    <dbReference type="NCBI Taxonomy" id="182803"/>
    <lineage>
        <taxon>Eukaryota</taxon>
        <taxon>Metazoa</taxon>
        <taxon>Ecdysozoa</taxon>
        <taxon>Arthropoda</taxon>
        <taxon>Chelicerata</taxon>
        <taxon>Arachnida</taxon>
        <taxon>Araneae</taxon>
        <taxon>Araneomorphae</taxon>
        <taxon>Entelegynae</taxon>
        <taxon>Araneoidea</taxon>
        <taxon>Araneidae</taxon>
        <taxon>Araneus</taxon>
    </lineage>
</organism>
<keyword evidence="3" id="KW-1185">Reference proteome</keyword>
<dbReference type="AlphaFoldDB" id="A0A4Y2C9X8"/>
<dbReference type="EMBL" id="BGPR01000165">
    <property type="protein sequence ID" value="GBM01163.1"/>
    <property type="molecule type" value="Genomic_DNA"/>
</dbReference>
<dbReference type="PROSITE" id="PS50879">
    <property type="entry name" value="RNASE_H_1"/>
    <property type="match status" value="1"/>
</dbReference>
<sequence length="115" mass="13347">MSEVVAIPQAVKYIIGRQLRQAKIISDSRFALMSLSSVHERRVIINEIKDNTREYLGDIQLIWIRAHRGLEGNERADQLAKMTSTKDHADFSFCPSRIQIKNAARREILEAWQQR</sequence>
<accession>A0A4Y2C9X8</accession>
<dbReference type="OrthoDB" id="6515318at2759"/>
<dbReference type="InterPro" id="IPR012337">
    <property type="entry name" value="RNaseH-like_sf"/>
</dbReference>
<dbReference type="InterPro" id="IPR002156">
    <property type="entry name" value="RNaseH_domain"/>
</dbReference>
<comment type="caution">
    <text evidence="2">The sequence shown here is derived from an EMBL/GenBank/DDBJ whole genome shotgun (WGS) entry which is preliminary data.</text>
</comment>
<dbReference type="GO" id="GO:0003676">
    <property type="term" value="F:nucleic acid binding"/>
    <property type="evidence" value="ECO:0007669"/>
    <property type="project" value="InterPro"/>
</dbReference>
<proteinExistence type="predicted"/>
<evidence type="ECO:0000259" key="1">
    <source>
        <dbReference type="PROSITE" id="PS50879"/>
    </source>
</evidence>
<dbReference type="Gene3D" id="3.30.420.10">
    <property type="entry name" value="Ribonuclease H-like superfamily/Ribonuclease H"/>
    <property type="match status" value="1"/>
</dbReference>
<dbReference type="InterPro" id="IPR036397">
    <property type="entry name" value="RNaseH_sf"/>
</dbReference>
<dbReference type="SUPFAM" id="SSF53098">
    <property type="entry name" value="Ribonuclease H-like"/>
    <property type="match status" value="1"/>
</dbReference>
<evidence type="ECO:0000313" key="3">
    <source>
        <dbReference type="Proteomes" id="UP000499080"/>
    </source>
</evidence>
<gene>
    <name evidence="2" type="ORF">AVEN_27259_1</name>
</gene>
<reference evidence="2 3" key="1">
    <citation type="journal article" date="2019" name="Sci. Rep.">
        <title>Orb-weaving spider Araneus ventricosus genome elucidates the spidroin gene catalogue.</title>
        <authorList>
            <person name="Kono N."/>
            <person name="Nakamura H."/>
            <person name="Ohtoshi R."/>
            <person name="Moran D.A.P."/>
            <person name="Shinohara A."/>
            <person name="Yoshida Y."/>
            <person name="Fujiwara M."/>
            <person name="Mori M."/>
            <person name="Tomita M."/>
            <person name="Arakawa K."/>
        </authorList>
    </citation>
    <scope>NUCLEOTIDE SEQUENCE [LARGE SCALE GENOMIC DNA]</scope>
</reference>
<feature type="domain" description="RNase H type-1" evidence="1">
    <location>
        <begin position="1"/>
        <end position="85"/>
    </location>
</feature>
<protein>
    <recommendedName>
        <fullName evidence="1">RNase H type-1 domain-containing protein</fullName>
    </recommendedName>
</protein>
<dbReference type="Pfam" id="PF00075">
    <property type="entry name" value="RNase_H"/>
    <property type="match status" value="1"/>
</dbReference>
<evidence type="ECO:0000313" key="2">
    <source>
        <dbReference type="EMBL" id="GBM01163.1"/>
    </source>
</evidence>